<gene>
    <name evidence="9" type="ORF">C1SCF055_LOCUS13587</name>
</gene>
<dbReference type="InterPro" id="IPR027417">
    <property type="entry name" value="P-loop_NTPase"/>
</dbReference>
<evidence type="ECO:0000256" key="3">
    <source>
        <dbReference type="ARBA" id="ARBA00022692"/>
    </source>
</evidence>
<comment type="caution">
    <text evidence="9">The sequence shown here is derived from an EMBL/GenBank/DDBJ whole genome shotgun (WGS) entry which is preliminary data.</text>
</comment>
<keyword evidence="3 8" id="KW-0812">Transmembrane</keyword>
<keyword evidence="4 8" id="KW-1133">Transmembrane helix</keyword>
<dbReference type="Gene3D" id="3.40.50.300">
    <property type="entry name" value="P-loop containing nucleotide triphosphate hydrolases"/>
    <property type="match status" value="1"/>
</dbReference>
<dbReference type="AlphaFoldDB" id="A0A9P1C7R3"/>
<dbReference type="OrthoDB" id="406981at2759"/>
<evidence type="ECO:0000256" key="4">
    <source>
        <dbReference type="ARBA" id="ARBA00022989"/>
    </source>
</evidence>
<evidence type="ECO:0000313" key="11">
    <source>
        <dbReference type="Proteomes" id="UP001152797"/>
    </source>
</evidence>
<dbReference type="InterPro" id="IPR005331">
    <property type="entry name" value="Sulfotransferase"/>
</dbReference>
<keyword evidence="11" id="KW-1185">Reference proteome</keyword>
<proteinExistence type="predicted"/>
<evidence type="ECO:0000256" key="7">
    <source>
        <dbReference type="SAM" id="MobiDB-lite"/>
    </source>
</evidence>
<feature type="region of interest" description="Disordered" evidence="7">
    <location>
        <begin position="51"/>
        <end position="99"/>
    </location>
</feature>
<keyword evidence="2" id="KW-0808">Transferase</keyword>
<dbReference type="EMBL" id="CAMXCT030001059">
    <property type="protein sequence ID" value="CAL4773530.1"/>
    <property type="molecule type" value="Genomic_DNA"/>
</dbReference>
<feature type="compositionally biased region" description="Low complexity" evidence="7">
    <location>
        <begin position="87"/>
        <end position="99"/>
    </location>
</feature>
<keyword evidence="5 8" id="KW-0472">Membrane</keyword>
<evidence type="ECO:0000256" key="1">
    <source>
        <dbReference type="ARBA" id="ARBA00004167"/>
    </source>
</evidence>
<keyword evidence="6" id="KW-0325">Glycoprotein</keyword>
<name>A0A9P1C7R3_9DINO</name>
<dbReference type="PANTHER" id="PTHR12812:SF0">
    <property type="entry name" value="HEPARAN-SULFATE 6-O-SULFOTRANSFERASE"/>
    <property type="match status" value="1"/>
</dbReference>
<protein>
    <submittedName>
        <fullName evidence="10">Sulfotransferase domain-containing protein</fullName>
    </submittedName>
</protein>
<organism evidence="9">
    <name type="scientific">Cladocopium goreaui</name>
    <dbReference type="NCBI Taxonomy" id="2562237"/>
    <lineage>
        <taxon>Eukaryota</taxon>
        <taxon>Sar</taxon>
        <taxon>Alveolata</taxon>
        <taxon>Dinophyceae</taxon>
        <taxon>Suessiales</taxon>
        <taxon>Symbiodiniaceae</taxon>
        <taxon>Cladocopium</taxon>
    </lineage>
</organism>
<evidence type="ECO:0000313" key="9">
    <source>
        <dbReference type="EMBL" id="CAI3986218.1"/>
    </source>
</evidence>
<evidence type="ECO:0000256" key="5">
    <source>
        <dbReference type="ARBA" id="ARBA00023136"/>
    </source>
</evidence>
<dbReference type="EMBL" id="CAMXCT020001059">
    <property type="protein sequence ID" value="CAL1139593.1"/>
    <property type="molecule type" value="Genomic_DNA"/>
</dbReference>
<dbReference type="EMBL" id="CAMXCT010001059">
    <property type="protein sequence ID" value="CAI3986218.1"/>
    <property type="molecule type" value="Genomic_DNA"/>
</dbReference>
<sequence>MAPRSARERRERRGQGAPTDYRGCITCFFMCSIALLASIGSFYFSSDDLEPVKQRQRSTPRPKVAAAPEPVAMPVETSASPPRTHEATTLATTEVTTSTSPVEAVPEQCKTVAFLRIQKTASTTFGQEIMSKMCGKHHQQCSQAWEHCNFGRKKCSVELYQYHLEYNNAKQFTKGQGRGCIVTIFRDPIERVMSEYFMLKLKHRQFLSFDQWDVHEDDIPEIDAILSMPDISESFQKYLHHPRNPSRNRQTLYLLGFPRVACNSSRCGGNACICDAKQPGYPATLYDWEANGTALLETAKAHLRSLDAFGLVECFNESVQVIANTLGWDLTMALSLAQNQALHVWKPTMEKARAIRSSSGARSAAAASSRSAASAARRLSFTGPGHNFWREFLQEDVKREIQQVNSLDVELVKFAREEFRRKYGMKCEEMP</sequence>
<dbReference type="PANTHER" id="PTHR12812">
    <property type="entry name" value="HEPARAN SULFATE 6-O-SULFOTRANSFERASE 3"/>
    <property type="match status" value="1"/>
</dbReference>
<dbReference type="Pfam" id="PF03567">
    <property type="entry name" value="Sulfotransfer_2"/>
    <property type="match status" value="1"/>
</dbReference>
<accession>A0A9P1C7R3</accession>
<evidence type="ECO:0000313" key="10">
    <source>
        <dbReference type="EMBL" id="CAL4773530.1"/>
    </source>
</evidence>
<dbReference type="GO" id="GO:0017095">
    <property type="term" value="F:heparan sulfate 6-sulfotransferase activity"/>
    <property type="evidence" value="ECO:0007669"/>
    <property type="project" value="TreeGrafter"/>
</dbReference>
<feature type="compositionally biased region" description="Low complexity" evidence="7">
    <location>
        <begin position="61"/>
        <end position="75"/>
    </location>
</feature>
<reference evidence="10 11" key="2">
    <citation type="submission" date="2024-05" db="EMBL/GenBank/DDBJ databases">
        <authorList>
            <person name="Chen Y."/>
            <person name="Shah S."/>
            <person name="Dougan E. K."/>
            <person name="Thang M."/>
            <person name="Chan C."/>
        </authorList>
    </citation>
    <scope>NUCLEOTIDE SEQUENCE [LARGE SCALE GENOMIC DNA]</scope>
</reference>
<evidence type="ECO:0000256" key="6">
    <source>
        <dbReference type="ARBA" id="ARBA00023180"/>
    </source>
</evidence>
<dbReference type="Proteomes" id="UP001152797">
    <property type="component" value="Unassembled WGS sequence"/>
</dbReference>
<dbReference type="GO" id="GO:0016020">
    <property type="term" value="C:membrane"/>
    <property type="evidence" value="ECO:0007669"/>
    <property type="project" value="UniProtKB-SubCell"/>
</dbReference>
<comment type="subcellular location">
    <subcellularLocation>
        <location evidence="1">Membrane</location>
        <topology evidence="1">Single-pass membrane protein</topology>
    </subcellularLocation>
</comment>
<reference evidence="9" key="1">
    <citation type="submission" date="2022-10" db="EMBL/GenBank/DDBJ databases">
        <authorList>
            <person name="Chen Y."/>
            <person name="Dougan E. K."/>
            <person name="Chan C."/>
            <person name="Rhodes N."/>
            <person name="Thang M."/>
        </authorList>
    </citation>
    <scope>NUCLEOTIDE SEQUENCE</scope>
</reference>
<dbReference type="InterPro" id="IPR010635">
    <property type="entry name" value="Heparan_SO4-6-sulfoTrfase"/>
</dbReference>
<evidence type="ECO:0000256" key="2">
    <source>
        <dbReference type="ARBA" id="ARBA00022679"/>
    </source>
</evidence>
<feature type="transmembrane region" description="Helical" evidence="8">
    <location>
        <begin position="21"/>
        <end position="44"/>
    </location>
</feature>
<evidence type="ECO:0000256" key="8">
    <source>
        <dbReference type="SAM" id="Phobius"/>
    </source>
</evidence>